<proteinExistence type="predicted"/>
<dbReference type="EMBL" id="FOEG01000012">
    <property type="protein sequence ID" value="SEP14352.1"/>
    <property type="molecule type" value="Genomic_DNA"/>
</dbReference>
<dbReference type="Proteomes" id="UP000199657">
    <property type="component" value="Unassembled WGS sequence"/>
</dbReference>
<accession>A0A1H8VFW5</accession>
<evidence type="ECO:0000259" key="1">
    <source>
        <dbReference type="Pfam" id="PF19489"/>
    </source>
</evidence>
<gene>
    <name evidence="2" type="ORF">SAMN04488052_11244</name>
</gene>
<sequence>MRAAVTVTLATLLLAGCGTTPPDRTDNLCHIFDQHPRWYDHARASEKEWGTPIATQMAFIRQESSFRHDARPPRTRLLGFIPWRRPSTAYGFAQAQNPVWGEYQDERGTLFSRRTNMKHALDFVGWYNQNTHDRLGISKNNPRQLYLAYHEGHAGYRRRNWEHNNTLDRAANRVERTAIQYDQQLQTCEERFQCRRFWEVGPFCDP</sequence>
<feature type="domain" description="Transglycosylase SLT" evidence="1">
    <location>
        <begin position="7"/>
        <end position="188"/>
    </location>
</feature>
<name>A0A1H8VFW5_9GAMM</name>
<dbReference type="InterPro" id="IPR023346">
    <property type="entry name" value="Lysozyme-like_dom_sf"/>
</dbReference>
<organism evidence="2 3">
    <name type="scientific">Aquisalimonas asiatica</name>
    <dbReference type="NCBI Taxonomy" id="406100"/>
    <lineage>
        <taxon>Bacteria</taxon>
        <taxon>Pseudomonadati</taxon>
        <taxon>Pseudomonadota</taxon>
        <taxon>Gammaproteobacteria</taxon>
        <taxon>Chromatiales</taxon>
        <taxon>Ectothiorhodospiraceae</taxon>
        <taxon>Aquisalimonas</taxon>
    </lineage>
</organism>
<reference evidence="2 3" key="1">
    <citation type="submission" date="2016-10" db="EMBL/GenBank/DDBJ databases">
        <authorList>
            <person name="de Groot N.N."/>
        </authorList>
    </citation>
    <scope>NUCLEOTIDE SEQUENCE [LARGE SCALE GENOMIC DNA]</scope>
    <source>
        <strain evidence="2 3">CGMCC 1.6291</strain>
    </source>
</reference>
<evidence type="ECO:0000313" key="2">
    <source>
        <dbReference type="EMBL" id="SEP14352.1"/>
    </source>
</evidence>
<dbReference type="SUPFAM" id="SSF53955">
    <property type="entry name" value="Lysozyme-like"/>
    <property type="match status" value="1"/>
</dbReference>
<dbReference type="InterPro" id="IPR045795">
    <property type="entry name" value="SLT_4"/>
</dbReference>
<dbReference type="OrthoDB" id="9789144at2"/>
<dbReference type="PROSITE" id="PS51257">
    <property type="entry name" value="PROKAR_LIPOPROTEIN"/>
    <property type="match status" value="1"/>
</dbReference>
<protein>
    <recommendedName>
        <fullName evidence="1">Transglycosylase SLT domain-containing protein</fullName>
    </recommendedName>
</protein>
<keyword evidence="3" id="KW-1185">Reference proteome</keyword>
<dbReference type="Gene3D" id="1.10.530.10">
    <property type="match status" value="1"/>
</dbReference>
<evidence type="ECO:0000313" key="3">
    <source>
        <dbReference type="Proteomes" id="UP000199657"/>
    </source>
</evidence>
<dbReference type="Pfam" id="PF19489">
    <property type="entry name" value="SLT_4"/>
    <property type="match status" value="1"/>
</dbReference>
<dbReference type="AlphaFoldDB" id="A0A1H8VFW5"/>
<dbReference type="RefSeq" id="WP_091646037.1">
    <property type="nucleotide sequence ID" value="NZ_FOEG01000012.1"/>
</dbReference>
<dbReference type="STRING" id="406100.SAMN04488052_11244"/>